<dbReference type="AlphaFoldDB" id="V4P164"/>
<dbReference type="EMBL" id="AWGB01000082">
    <property type="protein sequence ID" value="ESQ81881.1"/>
    <property type="molecule type" value="Genomic_DNA"/>
</dbReference>
<keyword evidence="2" id="KW-1185">Reference proteome</keyword>
<name>V4P164_9CAUL</name>
<proteinExistence type="predicted"/>
<organism evidence="1 2">
    <name type="scientific">Asticcacaulis benevestitus DSM 16100 = ATCC BAA-896</name>
    <dbReference type="NCBI Taxonomy" id="1121022"/>
    <lineage>
        <taxon>Bacteria</taxon>
        <taxon>Pseudomonadati</taxon>
        <taxon>Pseudomonadota</taxon>
        <taxon>Alphaproteobacteria</taxon>
        <taxon>Caulobacterales</taxon>
        <taxon>Caulobacteraceae</taxon>
        <taxon>Asticcacaulis</taxon>
    </lineage>
</organism>
<dbReference type="PATRIC" id="fig|1121022.4.peg.4371"/>
<reference evidence="1 2" key="1">
    <citation type="journal article" date="2014" name="Nature">
        <title>Sequential evolution of bacterial morphology by co-option of a developmental regulator.</title>
        <authorList>
            <person name="Jiang C."/>
            <person name="Brown P.J."/>
            <person name="Ducret A."/>
            <person name="Brun Y.V."/>
        </authorList>
    </citation>
    <scope>NUCLEOTIDE SEQUENCE [LARGE SCALE GENOMIC DNA]</scope>
    <source>
        <strain evidence="1 2">DSM 16100</strain>
    </source>
</reference>
<gene>
    <name evidence="1" type="ORF">ABENE_21335</name>
</gene>
<protein>
    <submittedName>
        <fullName evidence="1">Uncharacterized protein</fullName>
    </submittedName>
</protein>
<comment type="caution">
    <text evidence="1">The sequence shown here is derived from an EMBL/GenBank/DDBJ whole genome shotgun (WGS) entry which is preliminary data.</text>
</comment>
<sequence length="68" mass="7658">MPLIKVELIYSSCGIEFFVFLKKRASTEGKSVLTRSREEYASVQIQQLVEGSRVEKLGDKMHANPNAV</sequence>
<evidence type="ECO:0000313" key="2">
    <source>
        <dbReference type="Proteomes" id="UP000017837"/>
    </source>
</evidence>
<evidence type="ECO:0000313" key="1">
    <source>
        <dbReference type="EMBL" id="ESQ81881.1"/>
    </source>
</evidence>
<dbReference type="Proteomes" id="UP000017837">
    <property type="component" value="Unassembled WGS sequence"/>
</dbReference>
<accession>V4P164</accession>